<name>A0A921GB17_9FIRM</name>
<evidence type="ECO:0000259" key="1">
    <source>
        <dbReference type="Pfam" id="PF13751"/>
    </source>
</evidence>
<gene>
    <name evidence="2" type="ORF">K8V91_05630</name>
</gene>
<dbReference type="Pfam" id="PF13751">
    <property type="entry name" value="DDE_Tnp_1_6"/>
    <property type="match status" value="1"/>
</dbReference>
<dbReference type="EMBL" id="DYWV01000193">
    <property type="protein sequence ID" value="HJF40386.1"/>
    <property type="molecule type" value="Genomic_DNA"/>
</dbReference>
<feature type="domain" description="Transposase DDE" evidence="1">
    <location>
        <begin position="53"/>
        <end position="176"/>
    </location>
</feature>
<dbReference type="AlphaFoldDB" id="A0A921GB17"/>
<protein>
    <submittedName>
        <fullName evidence="2">Transposase</fullName>
    </submittedName>
</protein>
<dbReference type="PANTHER" id="PTHR33408">
    <property type="entry name" value="TRANSPOSASE"/>
    <property type="match status" value="1"/>
</dbReference>
<organism evidence="2 3">
    <name type="scientific">Thomasclavelia spiroformis</name>
    <dbReference type="NCBI Taxonomy" id="29348"/>
    <lineage>
        <taxon>Bacteria</taxon>
        <taxon>Bacillati</taxon>
        <taxon>Bacillota</taxon>
        <taxon>Erysipelotrichia</taxon>
        <taxon>Erysipelotrichales</taxon>
        <taxon>Coprobacillaceae</taxon>
        <taxon>Thomasclavelia</taxon>
    </lineage>
</organism>
<proteinExistence type="predicted"/>
<dbReference type="PANTHER" id="PTHR33408:SF2">
    <property type="entry name" value="TRANSPOSASE DDE DOMAIN-CONTAINING PROTEIN"/>
    <property type="match status" value="1"/>
</dbReference>
<reference evidence="2" key="1">
    <citation type="journal article" date="2021" name="PeerJ">
        <title>Extensive microbial diversity within the chicken gut microbiome revealed by metagenomics and culture.</title>
        <authorList>
            <person name="Gilroy R."/>
            <person name="Ravi A."/>
            <person name="Getino M."/>
            <person name="Pursley I."/>
            <person name="Horton D.L."/>
            <person name="Alikhan N.F."/>
            <person name="Baker D."/>
            <person name="Gharbi K."/>
            <person name="Hall N."/>
            <person name="Watson M."/>
            <person name="Adriaenssens E.M."/>
            <person name="Foster-Nyarko E."/>
            <person name="Jarju S."/>
            <person name="Secka A."/>
            <person name="Antonio M."/>
            <person name="Oren A."/>
            <person name="Chaudhuri R.R."/>
            <person name="La Ragione R."/>
            <person name="Hildebrand F."/>
            <person name="Pallen M.J."/>
        </authorList>
    </citation>
    <scope>NUCLEOTIDE SEQUENCE</scope>
    <source>
        <strain evidence="2">CHK193-16274</strain>
    </source>
</reference>
<evidence type="ECO:0000313" key="3">
    <source>
        <dbReference type="Proteomes" id="UP000749320"/>
    </source>
</evidence>
<dbReference type="Proteomes" id="UP000749320">
    <property type="component" value="Unassembled WGS sequence"/>
</dbReference>
<sequence>MQSIALDRGYDTGAVHRGLELLGITGYIPAVQFSNSPEKYGFYYLPQEDAFCCPEGVRLVYQRLNCSQTTGKYLRCYQVQGDTCRHCERNSDCFKQTGIRRRILGSSCYPAFYRGHQRVGSETYWRMMRLRKIWAEGSFSVLKREHCLSKAKKRGIPAVTEECLLSVMALNLKRMVKAIFLSNTSLKSGSRIFFFDPDFFFVNRSRIFRKLVCRSWRE</sequence>
<evidence type="ECO:0000313" key="2">
    <source>
        <dbReference type="EMBL" id="HJF40386.1"/>
    </source>
</evidence>
<accession>A0A921GB17</accession>
<comment type="caution">
    <text evidence="2">The sequence shown here is derived from an EMBL/GenBank/DDBJ whole genome shotgun (WGS) entry which is preliminary data.</text>
</comment>
<dbReference type="InterPro" id="IPR025668">
    <property type="entry name" value="Tnp_DDE_dom"/>
</dbReference>
<reference evidence="2" key="2">
    <citation type="submission" date="2021-09" db="EMBL/GenBank/DDBJ databases">
        <authorList>
            <person name="Gilroy R."/>
        </authorList>
    </citation>
    <scope>NUCLEOTIDE SEQUENCE</scope>
    <source>
        <strain evidence="2">CHK193-16274</strain>
    </source>
</reference>